<organism evidence="2 3">
    <name type="scientific">Salmonella enterica subsp. enterica serovar Gaminara</name>
    <dbReference type="NCBI Taxonomy" id="913070"/>
    <lineage>
        <taxon>Bacteria</taxon>
        <taxon>Pseudomonadati</taxon>
        <taxon>Pseudomonadota</taxon>
        <taxon>Gammaproteobacteria</taxon>
        <taxon>Enterobacterales</taxon>
        <taxon>Enterobacteriaceae</taxon>
        <taxon>Salmonella</taxon>
    </lineage>
</organism>
<name>A0A2T8WRR6_SALET</name>
<accession>A0A2T8WRR6</accession>
<dbReference type="EMBL" id="QDLV01000044">
    <property type="protein sequence ID" value="PVJ41121.1"/>
    <property type="molecule type" value="Genomic_DNA"/>
</dbReference>
<reference evidence="2 3" key="1">
    <citation type="submission" date="2018-04" db="EMBL/GenBank/DDBJ databases">
        <title>Serotype diversity and antimicrobial resistance among Salmonella enterica isolated from patients at an equine referral hospital.</title>
        <authorList>
            <person name="Leon I.M."/>
            <person name="Lawhon S.D."/>
            <person name="Norman K.N."/>
            <person name="Threadgill D.S."/>
            <person name="Ohta N."/>
            <person name="Vinasco J."/>
            <person name="Scott H.M."/>
        </authorList>
    </citation>
    <scope>NUCLEOTIDE SEQUENCE [LARGE SCALE GENOMIC DNA]</scope>
    <source>
        <strain evidence="2 3">230</strain>
    </source>
</reference>
<feature type="non-terminal residue" evidence="2">
    <location>
        <position position="1"/>
    </location>
</feature>
<protein>
    <submittedName>
        <fullName evidence="2">Prepilin peptidase</fullName>
    </submittedName>
</protein>
<sequence>GVLGPWLCAGCIPVIVERLYQPEWIL</sequence>
<evidence type="ECO:0000313" key="3">
    <source>
        <dbReference type="Proteomes" id="UP000245551"/>
    </source>
</evidence>
<comment type="caution">
    <text evidence="2">The sequence shown here is derived from an EMBL/GenBank/DDBJ whole genome shotgun (WGS) entry which is preliminary data.</text>
</comment>
<dbReference type="Proteomes" id="UP000245551">
    <property type="component" value="Unassembled WGS sequence"/>
</dbReference>
<gene>
    <name evidence="2" type="ORF">C4855_25885</name>
    <name evidence="1" type="ORF">C4855_25985</name>
</gene>
<dbReference type="AlphaFoldDB" id="A0A2T8WRR6"/>
<evidence type="ECO:0000313" key="1">
    <source>
        <dbReference type="EMBL" id="PVJ41099.1"/>
    </source>
</evidence>
<evidence type="ECO:0000313" key="2">
    <source>
        <dbReference type="EMBL" id="PVJ41121.1"/>
    </source>
</evidence>
<proteinExistence type="predicted"/>
<dbReference type="EMBL" id="QDLV01000045">
    <property type="protein sequence ID" value="PVJ41099.1"/>
    <property type="molecule type" value="Genomic_DNA"/>
</dbReference>